<evidence type="ECO:0000313" key="2">
    <source>
        <dbReference type="Proteomes" id="UP000244827"/>
    </source>
</evidence>
<reference evidence="1 2" key="1">
    <citation type="journal article" date="2018" name="Arch. Virol.">
        <title>Genomic characterization and phylogenetic analysis of the novel Pseudomonas phage PPSC2.</title>
        <authorList>
            <person name="Wu X."/>
            <person name="Wu Y."/>
            <person name="Tang Y."/>
            <person name="Gan B."/>
        </authorList>
    </citation>
    <scope>NUCLEOTIDE SEQUENCE [LARGE SCALE GENOMIC DNA]</scope>
</reference>
<organism evidence="1 2">
    <name type="scientific">Pseudomonas phage PPSC2</name>
    <dbReference type="NCBI Taxonomy" id="2041350"/>
    <lineage>
        <taxon>Viruses</taxon>
        <taxon>Duplodnaviria</taxon>
        <taxon>Heunggongvirae</taxon>
        <taxon>Uroviricota</taxon>
        <taxon>Caudoviricetes</taxon>
        <taxon>Vandenendeviridae</taxon>
        <taxon>Gorskivirinae</taxon>
        <taxon>Shenlongvirus</taxon>
        <taxon>Shenlongvirus PPSC2</taxon>
    </lineage>
</organism>
<dbReference type="Proteomes" id="UP000244827">
    <property type="component" value="Segment"/>
</dbReference>
<evidence type="ECO:0000313" key="1">
    <source>
        <dbReference type="EMBL" id="ATN92871.1"/>
    </source>
</evidence>
<name>A0A2R2YAS1_9CAUD</name>
<sequence length="55" mass="6519">MIECKVDRQKRTITIYKNGREFTSGSVYNNNHAKAIDKRFKAWDAQGWPYEPKDI</sequence>
<gene>
    <name evidence="1" type="ORF">PPSC2_108</name>
</gene>
<dbReference type="EMBL" id="MF893340">
    <property type="protein sequence ID" value="ATN92871.1"/>
    <property type="molecule type" value="Genomic_DNA"/>
</dbReference>
<protein>
    <submittedName>
        <fullName evidence="1">Uncharacterized protein</fullName>
    </submittedName>
</protein>
<proteinExistence type="predicted"/>
<keyword evidence="2" id="KW-1185">Reference proteome</keyword>
<accession>A0A2R2YAS1</accession>